<accession>A0A426XE75</accession>
<name>A0A426XE75_ENSVE</name>
<protein>
    <submittedName>
        <fullName evidence="1">Uncharacterized protein</fullName>
    </submittedName>
</protein>
<evidence type="ECO:0000313" key="1">
    <source>
        <dbReference type="EMBL" id="RRT37763.1"/>
    </source>
</evidence>
<dbReference type="Proteomes" id="UP000287651">
    <property type="component" value="Unassembled WGS sequence"/>
</dbReference>
<sequence>MAVEGAVGLNMAGQGGTPVSSSLVNLFGAGAQMAVEGAVGLNMAGQGVTLVLRASWFNRSSWIRVKEITAIRVYGYCAFTSSQISGFRPSMKVEARVVAIVGIAWEVEVAEMATGQQECSSDTR</sequence>
<dbReference type="AlphaFoldDB" id="A0A426XE75"/>
<reference evidence="1 2" key="1">
    <citation type="journal article" date="2014" name="Agronomy (Basel)">
        <title>A Draft Genome Sequence for Ensete ventricosum, the Drought-Tolerant Tree Against Hunger.</title>
        <authorList>
            <person name="Harrison J."/>
            <person name="Moore K.A."/>
            <person name="Paszkiewicz K."/>
            <person name="Jones T."/>
            <person name="Grant M."/>
            <person name="Ambacheew D."/>
            <person name="Muzemil S."/>
            <person name="Studholme D.J."/>
        </authorList>
    </citation>
    <scope>NUCLEOTIDE SEQUENCE [LARGE SCALE GENOMIC DNA]</scope>
</reference>
<proteinExistence type="predicted"/>
<dbReference type="EMBL" id="AMZH03021908">
    <property type="protein sequence ID" value="RRT37763.1"/>
    <property type="molecule type" value="Genomic_DNA"/>
</dbReference>
<organism evidence="1 2">
    <name type="scientific">Ensete ventricosum</name>
    <name type="common">Abyssinian banana</name>
    <name type="synonym">Musa ensete</name>
    <dbReference type="NCBI Taxonomy" id="4639"/>
    <lineage>
        <taxon>Eukaryota</taxon>
        <taxon>Viridiplantae</taxon>
        <taxon>Streptophyta</taxon>
        <taxon>Embryophyta</taxon>
        <taxon>Tracheophyta</taxon>
        <taxon>Spermatophyta</taxon>
        <taxon>Magnoliopsida</taxon>
        <taxon>Liliopsida</taxon>
        <taxon>Zingiberales</taxon>
        <taxon>Musaceae</taxon>
        <taxon>Ensete</taxon>
    </lineage>
</organism>
<evidence type="ECO:0000313" key="2">
    <source>
        <dbReference type="Proteomes" id="UP000287651"/>
    </source>
</evidence>
<comment type="caution">
    <text evidence="1">The sequence shown here is derived from an EMBL/GenBank/DDBJ whole genome shotgun (WGS) entry which is preliminary data.</text>
</comment>
<gene>
    <name evidence="1" type="ORF">B296_00034243</name>
</gene>